<keyword evidence="1" id="KW-1133">Transmembrane helix</keyword>
<feature type="transmembrane region" description="Helical" evidence="1">
    <location>
        <begin position="1529"/>
        <end position="1548"/>
    </location>
</feature>
<dbReference type="Proteomes" id="UP000436088">
    <property type="component" value="Unassembled WGS sequence"/>
</dbReference>
<dbReference type="InterPro" id="IPR036691">
    <property type="entry name" value="Endo/exonu/phosph_ase_sf"/>
</dbReference>
<feature type="transmembrane region" description="Helical" evidence="1">
    <location>
        <begin position="1632"/>
        <end position="1651"/>
    </location>
</feature>
<dbReference type="PANTHER" id="PTHR12741">
    <property type="entry name" value="LYST-INTERACTING PROTEIN LIP5 DOPAMINE RESPONSIVE PROTEIN DRG-1"/>
    <property type="match status" value="1"/>
</dbReference>
<sequence length="1688" mass="194441">MWKAVENVNELWIDGRKVFVGVVKYQKNSPRVAGTSRSLTVSQGKVTEGKFKPLDETEIPRSIRDDRSYKDVLLSSSTQKCHSEQMGIRDDSFDKGRGKKNIWEMPHSKFKLGFEIHIASWGYIWNACVVTFKSEELMKEAWVSKSEELWFWFDQLAPMLNEGGVPMAYCLVELYGVPLLCWQENFLEKLAGRGGSMEEEEDDNTQFSDMPGPVRLVEEARQKVDIWIDQGASAGFGVAGGESSIKLDRDLIPRGYHSDFLEAADFTEGDRNGDFNAYLIEEEKEGLTQNRNSMEISSLFIQQTGLIDLPLIGGNFTWSSNRYYPTVVRLDRFLVNVSFSAVFSSITQLLLPKSISDHNAIIMESGVDNWGKIPFRLLNYLMSEEEFEEKITESIKKFRMDKKKVGLLSILKNTKVSIKRWSGDRKQFPRDDISALEDKIHQLENKFKQNQNSIDYGSPAELRFLRNELWRLYRIEEQIWFQKSREMWVKDGDRNSKLFYTCATIRRRRNSLNAINVEGEIIKDPVLIKSAVREHFYKAYNCSSTLEVEDIKLNFSRISMEQSLMLEKEFTEDEIWETINSCNSNKAPGPDGFLWGGGVEVKKIHWIKWSTVCSGKSVGGLGVFELNYMNRALLGKWSWRFANDKESVWKKVICCKYNLDVRSLLFKDKLPAHASWIWKSVVQNHFKEDQFGAKFRNGLVWKGNGEGIYSVKSSVKSCYPVSTTESFWMKYIWRGLVPPRVEVFMWQDNAQSFMVAWEEMVLNSKIWSFIPGVVIWTIWKTRNDIVFDGGRNSLISDPTIGDCCSNSRLSIIKNVSWSPPPKGFIKLNVDAAVNGDWRKSGVEGILRVEDGSVMGSFREATGPGPPLLIEIMPIKKGLSFFAFIHQRAFVKDIVILLRDLNGIIRWVPRSANVKADSLAKVEEVLYSIEELKKENEDGVSILFYLKTIYPDEWTNFLERINNKPQENCLREWVSYRGQTLSRSVRGMMYYKKALELQCSMEFADSISSDDHVREKVLPDLKFTYVVSCQIYGILKHEVEEPVMEKTEGKTKKVYYSVLLKGDTNTYHEREIYRIKLPGLPTKIGEGKPENQNHAIIFTREEALQTIDMNQDNYFEEAFKMRNVLEEFPHSHGSQKPTILGLREHVFTGRVRLHYGHPDIFDRIFHITRGGISKASKTINLSEDIFAGFNSTLRLGSVTHHDYMQVGKGRDVGMNQISLFEAKVANGNGEQTLSRDVHRLGCQFDFFRMLSFYFTTVGFYFNSMVVVLVVYVFLYGRLYMVMTGLEREILEDPQIKHNNALEAPLLTQSFIQMGMLLVLPMLMEIGLEKGFRAALGNFIIMQLQLASMFFTFQLGTKAHYFGRTILHGGSKYRATGRGFVVRHAKFADNYRLYSRSHFVKASELSLLLIIYEVYGESYRNSSLYLFITFSMWFLVGSWLFAPSIFNPSGFEWKKTVNDWADWNRCMGIRGGVGIQPENSWESWWDEEQDHLRYTSIRGRVLEILLALRFFFYQFGIVYHLDIAYHSRSLLVYGLCWCAVLVILIVPKIVSVRRLQMFHMDLQLPLRMLKGLLFLIFLAIMIILFKLFGLTLSDLFASVLAFMPTGCGFILVEQACRPCLHKLLWEPMKELARAYDFMIGLVLFTPIAFLSWLPAVSEFQTRILFNQAFSRGLHISMILSGKKDGGASST</sequence>
<keyword evidence="4" id="KW-1185">Reference proteome</keyword>
<evidence type="ECO:0000313" key="4">
    <source>
        <dbReference type="Proteomes" id="UP000436088"/>
    </source>
</evidence>
<protein>
    <submittedName>
        <fullName evidence="3">Callose synthase 1</fullName>
    </submittedName>
</protein>
<dbReference type="GO" id="GO:0006075">
    <property type="term" value="P:(1-&gt;3)-beta-D-glucan biosynthetic process"/>
    <property type="evidence" value="ECO:0007669"/>
    <property type="project" value="InterPro"/>
</dbReference>
<dbReference type="PANTHER" id="PTHR12741:SF51">
    <property type="entry name" value="1,3-BETA-GLUCAN SYNTHASE"/>
    <property type="match status" value="1"/>
</dbReference>
<feature type="transmembrane region" description="Helical" evidence="1">
    <location>
        <begin position="1422"/>
        <end position="1444"/>
    </location>
</feature>
<dbReference type="SUPFAM" id="SSF56219">
    <property type="entry name" value="DNase I-like"/>
    <property type="match status" value="1"/>
</dbReference>
<keyword evidence="1" id="KW-0812">Transmembrane</keyword>
<comment type="caution">
    <text evidence="3">The sequence shown here is derived from an EMBL/GenBank/DDBJ whole genome shotgun (WGS) entry which is preliminary data.</text>
</comment>
<feature type="transmembrane region" description="Helical" evidence="1">
    <location>
        <begin position="1569"/>
        <end position="1587"/>
    </location>
</feature>
<gene>
    <name evidence="3" type="ORF">F3Y22_tig00112673pilonHSYRG00083</name>
</gene>
<dbReference type="Gene3D" id="3.60.10.10">
    <property type="entry name" value="Endonuclease/exonuclease/phosphatase"/>
    <property type="match status" value="1"/>
</dbReference>
<feature type="transmembrane region" description="Helical" evidence="1">
    <location>
        <begin position="1334"/>
        <end position="1354"/>
    </location>
</feature>
<feature type="transmembrane region" description="Helical" evidence="1">
    <location>
        <begin position="1499"/>
        <end position="1517"/>
    </location>
</feature>
<dbReference type="InterPro" id="IPR003440">
    <property type="entry name" value="Glyco_trans_48_dom"/>
</dbReference>
<evidence type="ECO:0000259" key="2">
    <source>
        <dbReference type="Pfam" id="PF02364"/>
    </source>
</evidence>
<reference evidence="3" key="1">
    <citation type="submission" date="2019-09" db="EMBL/GenBank/DDBJ databases">
        <title>Draft genome information of white flower Hibiscus syriacus.</title>
        <authorList>
            <person name="Kim Y.-M."/>
        </authorList>
    </citation>
    <scope>NUCLEOTIDE SEQUENCE [LARGE SCALE GENOMIC DNA]</scope>
    <source>
        <strain evidence="3">YM2019G1</strain>
    </source>
</reference>
<evidence type="ECO:0000313" key="3">
    <source>
        <dbReference type="EMBL" id="KAE8665134.1"/>
    </source>
</evidence>
<proteinExistence type="predicted"/>
<keyword evidence="1" id="KW-0472">Membrane</keyword>
<dbReference type="Pfam" id="PF02364">
    <property type="entry name" value="Glucan_synthase"/>
    <property type="match status" value="1"/>
</dbReference>
<dbReference type="CDD" id="cd06222">
    <property type="entry name" value="RNase_H_like"/>
    <property type="match status" value="1"/>
</dbReference>
<name>A0A6A2Y744_HIBSY</name>
<dbReference type="InterPro" id="IPR044730">
    <property type="entry name" value="RNase_H-like_dom_plant"/>
</dbReference>
<dbReference type="GO" id="GO:0003843">
    <property type="term" value="F:1,3-beta-D-glucan synthase activity"/>
    <property type="evidence" value="ECO:0007669"/>
    <property type="project" value="InterPro"/>
</dbReference>
<dbReference type="GO" id="GO:0005886">
    <property type="term" value="C:plasma membrane"/>
    <property type="evidence" value="ECO:0007669"/>
    <property type="project" value="TreeGrafter"/>
</dbReference>
<accession>A0A6A2Y744</accession>
<feature type="transmembrane region" description="Helical" evidence="1">
    <location>
        <begin position="1251"/>
        <end position="1273"/>
    </location>
</feature>
<feature type="domain" description="Glycosyl transferase 48" evidence="2">
    <location>
        <begin position="1150"/>
        <end position="1500"/>
    </location>
</feature>
<evidence type="ECO:0000256" key="1">
    <source>
        <dbReference type="SAM" id="Phobius"/>
    </source>
</evidence>
<organism evidence="3 4">
    <name type="scientific">Hibiscus syriacus</name>
    <name type="common">Rose of Sharon</name>
    <dbReference type="NCBI Taxonomy" id="106335"/>
    <lineage>
        <taxon>Eukaryota</taxon>
        <taxon>Viridiplantae</taxon>
        <taxon>Streptophyta</taxon>
        <taxon>Embryophyta</taxon>
        <taxon>Tracheophyta</taxon>
        <taxon>Spermatophyta</taxon>
        <taxon>Magnoliopsida</taxon>
        <taxon>eudicotyledons</taxon>
        <taxon>Gunneridae</taxon>
        <taxon>Pentapetalae</taxon>
        <taxon>rosids</taxon>
        <taxon>malvids</taxon>
        <taxon>Malvales</taxon>
        <taxon>Malvaceae</taxon>
        <taxon>Malvoideae</taxon>
        <taxon>Hibiscus</taxon>
    </lineage>
</organism>
<dbReference type="EMBL" id="VEPZ02001628">
    <property type="protein sequence ID" value="KAE8665134.1"/>
    <property type="molecule type" value="Genomic_DNA"/>
</dbReference>
<dbReference type="GO" id="GO:0000148">
    <property type="term" value="C:1,3-beta-D-glucan synthase complex"/>
    <property type="evidence" value="ECO:0007669"/>
    <property type="project" value="InterPro"/>
</dbReference>